<dbReference type="PANTHER" id="PTHR33295">
    <property type="entry name" value="ATPASE"/>
    <property type="match status" value="1"/>
</dbReference>
<name>A0A1F7EZW3_UNCRA</name>
<evidence type="ECO:0000259" key="2">
    <source>
        <dbReference type="Pfam" id="PF13635"/>
    </source>
</evidence>
<evidence type="ECO:0000313" key="3">
    <source>
        <dbReference type="EMBL" id="OGJ99930.1"/>
    </source>
</evidence>
<dbReference type="AlphaFoldDB" id="A0A1F7EZW3"/>
<reference evidence="3 4" key="1">
    <citation type="journal article" date="2016" name="Nat. Commun.">
        <title>Thousands of microbial genomes shed light on interconnected biogeochemical processes in an aquifer system.</title>
        <authorList>
            <person name="Anantharaman K."/>
            <person name="Brown C.T."/>
            <person name="Hug L.A."/>
            <person name="Sharon I."/>
            <person name="Castelle C.J."/>
            <person name="Probst A.J."/>
            <person name="Thomas B.C."/>
            <person name="Singh A."/>
            <person name="Wilkins M.J."/>
            <person name="Karaoz U."/>
            <person name="Brodie E.L."/>
            <person name="Williams K.H."/>
            <person name="Hubbard S.S."/>
            <person name="Banfield J.F."/>
        </authorList>
    </citation>
    <scope>NUCLEOTIDE SEQUENCE [LARGE SCALE GENOMIC DNA]</scope>
</reference>
<dbReference type="InterPro" id="IPR041682">
    <property type="entry name" value="AAA_14"/>
</dbReference>
<dbReference type="InterPro" id="IPR025420">
    <property type="entry name" value="DUF4143"/>
</dbReference>
<accession>A0A1F7EZW3</accession>
<dbReference type="SUPFAM" id="SSF52540">
    <property type="entry name" value="P-loop containing nucleoside triphosphate hydrolases"/>
    <property type="match status" value="1"/>
</dbReference>
<comment type="caution">
    <text evidence="3">The sequence shown here is derived from an EMBL/GenBank/DDBJ whole genome shotgun (WGS) entry which is preliminary data.</text>
</comment>
<feature type="domain" description="AAA" evidence="1">
    <location>
        <begin position="43"/>
        <end position="162"/>
    </location>
</feature>
<dbReference type="Pfam" id="PF13635">
    <property type="entry name" value="DUF4143"/>
    <property type="match status" value="1"/>
</dbReference>
<dbReference type="PANTHER" id="PTHR33295:SF8">
    <property type="entry name" value="AAA+ ATPASE DOMAIN-CONTAINING PROTEIN"/>
    <property type="match status" value="1"/>
</dbReference>
<gene>
    <name evidence="3" type="ORF">A2519_00310</name>
</gene>
<dbReference type="EMBL" id="MFYX01000157">
    <property type="protein sequence ID" value="OGJ99930.1"/>
    <property type="molecule type" value="Genomic_DNA"/>
</dbReference>
<proteinExistence type="predicted"/>
<dbReference type="Pfam" id="PF13173">
    <property type="entry name" value="AAA_14"/>
    <property type="match status" value="1"/>
</dbReference>
<evidence type="ECO:0000259" key="1">
    <source>
        <dbReference type="Pfam" id="PF13173"/>
    </source>
</evidence>
<dbReference type="Gene3D" id="3.40.50.300">
    <property type="entry name" value="P-loop containing nucleotide triphosphate hydrolases"/>
    <property type="match status" value="1"/>
</dbReference>
<dbReference type="Proteomes" id="UP000179243">
    <property type="component" value="Unassembled WGS sequence"/>
</dbReference>
<evidence type="ECO:0000313" key="4">
    <source>
        <dbReference type="Proteomes" id="UP000179243"/>
    </source>
</evidence>
<feature type="domain" description="DUF4143" evidence="2">
    <location>
        <begin position="218"/>
        <end position="365"/>
    </location>
</feature>
<organism evidence="3 4">
    <name type="scientific">Candidatus Raymondbacteria bacterium RIFOXYD12_FULL_49_13</name>
    <dbReference type="NCBI Taxonomy" id="1817890"/>
    <lineage>
        <taxon>Bacteria</taxon>
        <taxon>Raymondiibacteriota</taxon>
    </lineage>
</organism>
<evidence type="ECO:0008006" key="5">
    <source>
        <dbReference type="Google" id="ProtNLM"/>
    </source>
</evidence>
<protein>
    <recommendedName>
        <fullName evidence="5">AAA family ATPase</fullName>
    </recommendedName>
</protein>
<sequence>MTKDTLKRIIVDQREDLEQLFRAEKPVSREGIPQCRKLLSHPNILLVSGPRRTGKSFFSHILAAERRYAFINFDDERLLGFSSEDFNQILECFYELYGDPEYLLFDEIQNIHGWELFISRLRQGHKIIVTGSNANLLSSEMASHLTGRFVPFSLFPMSFSEFILYKSFKVSPNDIHSTRKRAAIEALFAEYLRFGGIFEYYKFGKPHLRSLFSSIITKDILGRYKIGYPTVLEEMALTLITGFATKISTNKIAKQFKVKSYHTIQDYLAYIQNTYLVFSINKFSYKLKEQLSSFKKIYTIDNGFIEALAFNFSENKGRLLENLVAVELKRRCANKDTELFYWDNYLNECDFIIKTGKKVSVVYQVCYELNSQNEKREINGLLGALTAYNLGSGTILTMSQKESRHVAGRTISVLPVWEWLLLQL</sequence>
<dbReference type="InterPro" id="IPR027417">
    <property type="entry name" value="P-loop_NTPase"/>
</dbReference>